<keyword evidence="5" id="KW-1185">Reference proteome</keyword>
<evidence type="ECO:0000259" key="3">
    <source>
        <dbReference type="PROSITE" id="PS50110"/>
    </source>
</evidence>
<dbReference type="Pfam" id="PF13432">
    <property type="entry name" value="TPR_16"/>
    <property type="match status" value="1"/>
</dbReference>
<dbReference type="SUPFAM" id="SSF48452">
    <property type="entry name" value="TPR-like"/>
    <property type="match status" value="1"/>
</dbReference>
<accession>A0ABW4XJ57</accession>
<dbReference type="Gene3D" id="1.25.40.10">
    <property type="entry name" value="Tetratricopeptide repeat domain"/>
    <property type="match status" value="2"/>
</dbReference>
<feature type="repeat" description="TPR" evidence="2">
    <location>
        <begin position="449"/>
        <end position="482"/>
    </location>
</feature>
<dbReference type="SUPFAM" id="SSF52172">
    <property type="entry name" value="CheY-like"/>
    <property type="match status" value="1"/>
</dbReference>
<dbReference type="SMART" id="SM00028">
    <property type="entry name" value="TPR"/>
    <property type="match status" value="3"/>
</dbReference>
<dbReference type="Proteomes" id="UP001597380">
    <property type="component" value="Unassembled WGS sequence"/>
</dbReference>
<dbReference type="InterPro" id="IPR001789">
    <property type="entry name" value="Sig_transdc_resp-reg_receiver"/>
</dbReference>
<dbReference type="EMBL" id="JBHUHT010000009">
    <property type="protein sequence ID" value="MFD2095566.1"/>
    <property type="molecule type" value="Genomic_DNA"/>
</dbReference>
<dbReference type="Pfam" id="PF00072">
    <property type="entry name" value="Response_reg"/>
    <property type="match status" value="1"/>
</dbReference>
<dbReference type="Gene3D" id="3.40.50.2300">
    <property type="match status" value="1"/>
</dbReference>
<dbReference type="InterPro" id="IPR019734">
    <property type="entry name" value="TPR_rpt"/>
</dbReference>
<feature type="domain" description="Response regulatory" evidence="3">
    <location>
        <begin position="7"/>
        <end position="127"/>
    </location>
</feature>
<keyword evidence="2" id="KW-0802">TPR repeat</keyword>
<comment type="caution">
    <text evidence="4">The sequence shown here is derived from an EMBL/GenBank/DDBJ whole genome shotgun (WGS) entry which is preliminary data.</text>
</comment>
<feature type="modified residue" description="4-aspartylphosphate" evidence="1">
    <location>
        <position position="57"/>
    </location>
</feature>
<sequence length="543" mass="61576">MKLNNSRVLVVDDQRSFQVMLKGMLNNIGYTSIDMCESGEQAVKICNDHDFDLLLVDYNLGMNKKNGRQLLEELRAKSLITTEAIFIIVTGENSRAMVLGAIENQPDDYIMKPFSQRQLSSRIERAYHKRQAMQPILTKLADQDDKGAIEACHKLITTGGKYSAHCKNLLAELFCKTGQYEESEKFLKSLLAERDISWAKVALARSLIGMSRFEEAKELLEELLVVHPQLLDAHDLKAKALYGLSEPALALQSLQDAADISPYSIERQQQIATIAKEVGEKTLAQETYQNIYELSKRSLHHDIEHLLNYVRNTFEASESAEEAPKRHKFHHEAMNCLHRAKQDNLYGDFDFATFEGLCQAKLEANKGELIKAKKSYYQAVKPFSDLGVEGIPKEFLGESLITLGRIGEFEEMMQTANRMNNEKELGNFAATALENFQKDEEQHERVAQFRQCYLDGSNAYDNGDYSAAAKAFRTALSLAPTNTGAALNLIQSMLQQCRNDKKPQATLSECKEVFRLLDGVQLPKQHKTRYSDLKQTYNKMMQK</sequence>
<dbReference type="CDD" id="cd17589">
    <property type="entry name" value="REC_TPR"/>
    <property type="match status" value="1"/>
</dbReference>
<dbReference type="PANTHER" id="PTHR43228">
    <property type="entry name" value="TWO-COMPONENT RESPONSE REGULATOR"/>
    <property type="match status" value="1"/>
</dbReference>
<dbReference type="PANTHER" id="PTHR43228:SF1">
    <property type="entry name" value="TWO-COMPONENT RESPONSE REGULATOR ARR22"/>
    <property type="match status" value="1"/>
</dbReference>
<keyword evidence="1" id="KW-0597">Phosphoprotein</keyword>
<dbReference type="InterPro" id="IPR011990">
    <property type="entry name" value="TPR-like_helical_dom_sf"/>
</dbReference>
<evidence type="ECO:0000256" key="2">
    <source>
        <dbReference type="PROSITE-ProRule" id="PRU00339"/>
    </source>
</evidence>
<gene>
    <name evidence="4" type="ORF">ACFSJ3_06165</name>
</gene>
<organism evidence="4 5">
    <name type="scientific">Corallincola platygyrae</name>
    <dbReference type="NCBI Taxonomy" id="1193278"/>
    <lineage>
        <taxon>Bacteria</taxon>
        <taxon>Pseudomonadati</taxon>
        <taxon>Pseudomonadota</taxon>
        <taxon>Gammaproteobacteria</taxon>
        <taxon>Alteromonadales</taxon>
        <taxon>Psychromonadaceae</taxon>
        <taxon>Corallincola</taxon>
    </lineage>
</organism>
<dbReference type="InterPro" id="IPR052048">
    <property type="entry name" value="ST_Response_Regulator"/>
</dbReference>
<protein>
    <submittedName>
        <fullName evidence="4">Response regulator</fullName>
    </submittedName>
</protein>
<dbReference type="InterPro" id="IPR011006">
    <property type="entry name" value="CheY-like_superfamily"/>
</dbReference>
<reference evidence="5" key="1">
    <citation type="journal article" date="2019" name="Int. J. Syst. Evol. Microbiol.">
        <title>The Global Catalogue of Microorganisms (GCM) 10K type strain sequencing project: providing services to taxonomists for standard genome sequencing and annotation.</title>
        <authorList>
            <consortium name="The Broad Institute Genomics Platform"/>
            <consortium name="The Broad Institute Genome Sequencing Center for Infectious Disease"/>
            <person name="Wu L."/>
            <person name="Ma J."/>
        </authorList>
    </citation>
    <scope>NUCLEOTIDE SEQUENCE [LARGE SCALE GENOMIC DNA]</scope>
    <source>
        <strain evidence="5">CGMCC 1.10992</strain>
    </source>
</reference>
<proteinExistence type="predicted"/>
<evidence type="ECO:0000313" key="5">
    <source>
        <dbReference type="Proteomes" id="UP001597380"/>
    </source>
</evidence>
<dbReference type="Pfam" id="PF14559">
    <property type="entry name" value="TPR_19"/>
    <property type="match status" value="1"/>
</dbReference>
<evidence type="ECO:0000313" key="4">
    <source>
        <dbReference type="EMBL" id="MFD2095566.1"/>
    </source>
</evidence>
<dbReference type="PROSITE" id="PS50005">
    <property type="entry name" value="TPR"/>
    <property type="match status" value="1"/>
</dbReference>
<name>A0ABW4XJ57_9GAMM</name>
<evidence type="ECO:0000256" key="1">
    <source>
        <dbReference type="PROSITE-ProRule" id="PRU00169"/>
    </source>
</evidence>
<dbReference type="PROSITE" id="PS50110">
    <property type="entry name" value="RESPONSE_REGULATORY"/>
    <property type="match status" value="1"/>
</dbReference>
<dbReference type="SMART" id="SM00448">
    <property type="entry name" value="REC"/>
    <property type="match status" value="1"/>
</dbReference>
<dbReference type="RefSeq" id="WP_345340361.1">
    <property type="nucleotide sequence ID" value="NZ_BAABLI010000014.1"/>
</dbReference>